<evidence type="ECO:0000259" key="3">
    <source>
        <dbReference type="Pfam" id="PF07992"/>
    </source>
</evidence>
<comment type="caution">
    <text evidence="4">The sequence shown here is derived from an EMBL/GenBank/DDBJ whole genome shotgun (WGS) entry which is preliminary data.</text>
</comment>
<evidence type="ECO:0000313" key="4">
    <source>
        <dbReference type="EMBL" id="MDI5966599.1"/>
    </source>
</evidence>
<dbReference type="PANTHER" id="PTHR43539">
    <property type="entry name" value="FLAVIN-BINDING MONOOXYGENASE-LIKE PROTEIN (AFU_ORTHOLOGUE AFUA_4G09220)"/>
    <property type="match status" value="1"/>
</dbReference>
<dbReference type="EMBL" id="JAAGKO020000055">
    <property type="protein sequence ID" value="MDI5966599.1"/>
    <property type="molecule type" value="Genomic_DNA"/>
</dbReference>
<dbReference type="RefSeq" id="WP_282704827.1">
    <property type="nucleotide sequence ID" value="NZ_JAAGKO020000055.1"/>
</dbReference>
<sequence length="522" mass="52657">MKPVVVIGAGPYGLSTAAHLTGLGVPVRVFGVPMAGWSEAMPAGTILCSPPADSSIAAPEPGHTLQDFNDAMGERRLLGPRDLVTLDTFVRYGRWYADRLVPAVEGVRVADVTPLADRRDVAGFRLRLESGEEFTAPAVVVATGLTGAAHLPHELRGLAPAGPSPGGPVSHSSQHTVFHRFAGRHVAVVGAGQSALESAALLTDAGATVTLLARRPGSAGFGPPPPHRGPPRPGPALLHRLPAALRRALDRPPPGPRGAWWLRDRFTGAVTVLDGHRVAAAGRTTGDHAAAEGVRTEGVRTEGVRTEGVRTEGVRTEGVRTEGVRTEGVRAGDLPAGDARTEGARTGDLPAGDVRTGGAAVGTPVGSVAIGTPVDSSAVVSAVSGAVPGAVPGAVSGAVPGAVSGGAVARGGGLATGSRVLLLTGGPAGPGELVADHVLAATGYRFDLDALDFLAVALRARLTRDGGAPRLDQWFRSSLPGLFFAGPVAASAFGGALRTVRGTGFAAPRVARAIAAAVGPGR</sequence>
<name>A0ABT6W784_9ACTN</name>
<feature type="domain" description="FAD/NAD(P)-binding" evidence="3">
    <location>
        <begin position="3"/>
        <end position="216"/>
    </location>
</feature>
<dbReference type="InterPro" id="IPR023753">
    <property type="entry name" value="FAD/NAD-binding_dom"/>
</dbReference>
<feature type="region of interest" description="Disordered" evidence="2">
    <location>
        <begin position="286"/>
        <end position="354"/>
    </location>
</feature>
<dbReference type="PRINTS" id="PR00411">
    <property type="entry name" value="PNDRDTASEI"/>
</dbReference>
<evidence type="ECO:0000256" key="2">
    <source>
        <dbReference type="SAM" id="MobiDB-lite"/>
    </source>
</evidence>
<reference evidence="4 5" key="1">
    <citation type="submission" date="2023-05" db="EMBL/GenBank/DDBJ databases">
        <title>Streptantibioticus silvisoli sp. nov., acidotolerant actinomycetes 1 from pine litter.</title>
        <authorList>
            <person name="Swiecimska M."/>
            <person name="Golinska P."/>
            <person name="Sangal V."/>
            <person name="Wachnowicz B."/>
            <person name="Goodfellow M."/>
        </authorList>
    </citation>
    <scope>NUCLEOTIDE SEQUENCE [LARGE SCALE GENOMIC DNA]</scope>
    <source>
        <strain evidence="4 5">SL54</strain>
    </source>
</reference>
<evidence type="ECO:0000256" key="1">
    <source>
        <dbReference type="ARBA" id="ARBA00023002"/>
    </source>
</evidence>
<feature type="compositionally biased region" description="Basic and acidic residues" evidence="2">
    <location>
        <begin position="286"/>
        <end position="330"/>
    </location>
</feature>
<protein>
    <submittedName>
        <fullName evidence="4">FAD-dependent oxidoreductase</fullName>
    </submittedName>
</protein>
<accession>A0ABT6W784</accession>
<proteinExistence type="predicted"/>
<dbReference type="InterPro" id="IPR050982">
    <property type="entry name" value="Auxin_biosynth/cation_transpt"/>
</dbReference>
<dbReference type="SUPFAM" id="SSF51905">
    <property type="entry name" value="FAD/NAD(P)-binding domain"/>
    <property type="match status" value="2"/>
</dbReference>
<dbReference type="Pfam" id="PF07992">
    <property type="entry name" value="Pyr_redox_2"/>
    <property type="match status" value="1"/>
</dbReference>
<dbReference type="InterPro" id="IPR036188">
    <property type="entry name" value="FAD/NAD-bd_sf"/>
</dbReference>
<gene>
    <name evidence="4" type="ORF">POF43_028380</name>
</gene>
<keyword evidence="5" id="KW-1185">Reference proteome</keyword>
<keyword evidence="1" id="KW-0560">Oxidoreductase</keyword>
<dbReference type="Proteomes" id="UP001156398">
    <property type="component" value="Unassembled WGS sequence"/>
</dbReference>
<organism evidence="4 5">
    <name type="scientific">Streptantibioticus silvisoli</name>
    <dbReference type="NCBI Taxonomy" id="2705255"/>
    <lineage>
        <taxon>Bacteria</taxon>
        <taxon>Bacillati</taxon>
        <taxon>Actinomycetota</taxon>
        <taxon>Actinomycetes</taxon>
        <taxon>Kitasatosporales</taxon>
        <taxon>Streptomycetaceae</taxon>
        <taxon>Streptantibioticus</taxon>
    </lineage>
</organism>
<dbReference type="PRINTS" id="PR00368">
    <property type="entry name" value="FADPNR"/>
</dbReference>
<dbReference type="Gene3D" id="3.50.50.60">
    <property type="entry name" value="FAD/NAD(P)-binding domain"/>
    <property type="match status" value="1"/>
</dbReference>
<dbReference type="PANTHER" id="PTHR43539:SF91">
    <property type="entry name" value="FAD-DEPENDENT URATE HYDROXYLASE"/>
    <property type="match status" value="1"/>
</dbReference>
<evidence type="ECO:0000313" key="5">
    <source>
        <dbReference type="Proteomes" id="UP001156398"/>
    </source>
</evidence>